<sequence length="692" mass="74595">MEQPSELDPLGAQNMLFAQTQPPPPSALLASPGRLFPLLNDNNASANLATDPLASSSSTSSIDTARKQARRKAAPYSNAGPRPGVERATTATSSASNADGTEEDSNDPPTSNPRKSRGGGVAQTLTTCRKGKRRCEPSPLVPPDHPDVAKLPCARCRRFALDCVRMRVSRRKGPAPVAISDAAHGYTQAAASVLEPTIIDPTKTATSSTVQASPLNFDVNSLAATGLPSPSYPLLAGSSPSTWTDNAAIPTSLDQVVAPAVMDNIIGLFFDYVYPLTPALHRPSFMADLAARRDKSDPVFFALALVVLASTLVQVPRVLISLDKDEVEQLARRCVRVARAKTAFIWDDSVPMRAEFVVIFYLEGIVHLLLGNNTAHVISTAQANQCALALRLNEESNLNPIESEVRRRIYWLLFQADKSTACLRARTICLRLEDAQGLRLPSEVDDEQITAAGILPQPVGQTPLITGFNVVTNLFRILNDALLLQRRKAPPTVDSILADLQNVNQLRDRTVNATTEVASPLKSRSAFDSRAASPAKGWEANLQARFMDFFQTASDSSHVNSFMVMQGNILVTQQVVRLVLLQTREALLTQLAALTQMPLQGVGGLAGVQNSEVAEDIACDLLDGLNSLPEECLATNGPSLVQKVRFVAIQLMECSTSSRPQAVRAQSLLMQFLSVLGVIEGMYTFGRDVSAE</sequence>
<dbReference type="InterPro" id="IPR007219">
    <property type="entry name" value="XnlR_reg_dom"/>
</dbReference>
<evidence type="ECO:0000256" key="2">
    <source>
        <dbReference type="SAM" id="MobiDB-lite"/>
    </source>
</evidence>
<gene>
    <name evidence="4" type="ORF">A1Q1_00083</name>
</gene>
<dbReference type="GO" id="GO:0003677">
    <property type="term" value="F:DNA binding"/>
    <property type="evidence" value="ECO:0007669"/>
    <property type="project" value="InterPro"/>
</dbReference>
<reference evidence="4 5" key="1">
    <citation type="journal article" date="2012" name="Eukaryot. Cell">
        <title>Draft genome sequence of CBS 2479, the standard type strain of Trichosporon asahii.</title>
        <authorList>
            <person name="Yang R.Y."/>
            <person name="Li H.T."/>
            <person name="Zhu H."/>
            <person name="Zhou G.P."/>
            <person name="Wang M."/>
            <person name="Wang L."/>
        </authorList>
    </citation>
    <scope>NUCLEOTIDE SEQUENCE [LARGE SCALE GENOMIC DNA]</scope>
    <source>
        <strain evidence="5">ATCC 90039 / CBS 2479 / JCM 2466 / KCTC 7840 / NCYC 2677 / UAMH 7654</strain>
    </source>
</reference>
<comment type="caution">
    <text evidence="4">The sequence shown here is derived from an EMBL/GenBank/DDBJ whole genome shotgun (WGS) entry which is preliminary data.</text>
</comment>
<dbReference type="CDD" id="cd12148">
    <property type="entry name" value="fungal_TF_MHR"/>
    <property type="match status" value="1"/>
</dbReference>
<dbReference type="GO" id="GO:0006351">
    <property type="term" value="P:DNA-templated transcription"/>
    <property type="evidence" value="ECO:0007669"/>
    <property type="project" value="InterPro"/>
</dbReference>
<dbReference type="VEuPathDB" id="FungiDB:A1Q1_00083"/>
<feature type="compositionally biased region" description="Low complexity" evidence="2">
    <location>
        <begin position="27"/>
        <end position="61"/>
    </location>
</feature>
<feature type="domain" description="Xylanolytic transcriptional activator regulatory" evidence="3">
    <location>
        <begin position="266"/>
        <end position="480"/>
    </location>
</feature>
<dbReference type="EMBL" id="ALBS01000009">
    <property type="protein sequence ID" value="EJT53076.1"/>
    <property type="molecule type" value="Genomic_DNA"/>
</dbReference>
<dbReference type="PANTHER" id="PTHR31668">
    <property type="entry name" value="GLUCOSE TRANSPORT TRANSCRIPTION REGULATOR RGT1-RELATED-RELATED"/>
    <property type="match status" value="1"/>
</dbReference>
<dbReference type="HOGENOM" id="CLU_008244_1_0_1"/>
<dbReference type="Pfam" id="PF04082">
    <property type="entry name" value="Fungal_trans"/>
    <property type="match status" value="1"/>
</dbReference>
<evidence type="ECO:0000313" key="5">
    <source>
        <dbReference type="Proteomes" id="UP000002748"/>
    </source>
</evidence>
<accession>J8TIN1</accession>
<dbReference type="PANTHER" id="PTHR31668:SF30">
    <property type="entry name" value="ZN(II)2CYS6 TRANSCRIPTION FACTOR (EUROFUNG)"/>
    <property type="match status" value="1"/>
</dbReference>
<dbReference type="Proteomes" id="UP000002748">
    <property type="component" value="Unassembled WGS sequence"/>
</dbReference>
<dbReference type="RefSeq" id="XP_014184399.1">
    <property type="nucleotide sequence ID" value="XM_014328924.1"/>
</dbReference>
<name>J8TIN1_TRIAS</name>
<dbReference type="OrthoDB" id="1708823at2759"/>
<evidence type="ECO:0000256" key="1">
    <source>
        <dbReference type="ARBA" id="ARBA00023242"/>
    </source>
</evidence>
<dbReference type="GeneID" id="25983597"/>
<keyword evidence="1" id="KW-0539">Nucleus</keyword>
<dbReference type="CDD" id="cd00067">
    <property type="entry name" value="GAL4"/>
    <property type="match status" value="1"/>
</dbReference>
<organism evidence="4 5">
    <name type="scientific">Trichosporon asahii var. asahii (strain ATCC 90039 / CBS 2479 / JCM 2466 / KCTC 7840 / NBRC 103889/ NCYC 2677 / UAMH 7654)</name>
    <name type="common">Yeast</name>
    <dbReference type="NCBI Taxonomy" id="1186058"/>
    <lineage>
        <taxon>Eukaryota</taxon>
        <taxon>Fungi</taxon>
        <taxon>Dikarya</taxon>
        <taxon>Basidiomycota</taxon>
        <taxon>Agaricomycotina</taxon>
        <taxon>Tremellomycetes</taxon>
        <taxon>Trichosporonales</taxon>
        <taxon>Trichosporonaceae</taxon>
        <taxon>Trichosporon</taxon>
    </lineage>
</organism>
<protein>
    <recommendedName>
        <fullName evidence="3">Xylanolytic transcriptional activator regulatory domain-containing protein</fullName>
    </recommendedName>
</protein>
<dbReference type="KEGG" id="tasa:A1Q1_00083"/>
<evidence type="ECO:0000313" key="4">
    <source>
        <dbReference type="EMBL" id="EJT53076.1"/>
    </source>
</evidence>
<feature type="region of interest" description="Disordered" evidence="2">
    <location>
        <begin position="1"/>
        <end position="148"/>
    </location>
</feature>
<dbReference type="AlphaFoldDB" id="J8TIN1"/>
<dbReference type="InterPro" id="IPR050797">
    <property type="entry name" value="Carb_Metab_Trans_Reg"/>
</dbReference>
<dbReference type="GO" id="GO:0000981">
    <property type="term" value="F:DNA-binding transcription factor activity, RNA polymerase II-specific"/>
    <property type="evidence" value="ECO:0007669"/>
    <property type="project" value="InterPro"/>
</dbReference>
<dbReference type="InterPro" id="IPR001138">
    <property type="entry name" value="Zn2Cys6_DnaBD"/>
</dbReference>
<dbReference type="GO" id="GO:0008270">
    <property type="term" value="F:zinc ion binding"/>
    <property type="evidence" value="ECO:0007669"/>
    <property type="project" value="InterPro"/>
</dbReference>
<evidence type="ECO:0000259" key="3">
    <source>
        <dbReference type="Pfam" id="PF04082"/>
    </source>
</evidence>
<proteinExistence type="predicted"/>